<dbReference type="PANTHER" id="PTHR11136">
    <property type="entry name" value="FOLYLPOLYGLUTAMATE SYNTHASE-RELATED"/>
    <property type="match status" value="1"/>
</dbReference>
<dbReference type="GO" id="GO:0008841">
    <property type="term" value="F:dihydrofolate synthase activity"/>
    <property type="evidence" value="ECO:0007669"/>
    <property type="project" value="TreeGrafter"/>
</dbReference>
<name>A0A2H1L7G3_9MICO</name>
<keyword evidence="6" id="KW-0067">ATP-binding</keyword>
<feature type="domain" description="Mur ligase C-terminal" evidence="11">
    <location>
        <begin position="372"/>
        <end position="483"/>
    </location>
</feature>
<dbReference type="EC" id="6.3.2.17" evidence="2"/>
<dbReference type="InterPro" id="IPR013221">
    <property type="entry name" value="Mur_ligase_cen"/>
</dbReference>
<dbReference type="GO" id="GO:0005524">
    <property type="term" value="F:ATP binding"/>
    <property type="evidence" value="ECO:0007669"/>
    <property type="project" value="UniProtKB-KW"/>
</dbReference>
<dbReference type="SUPFAM" id="SSF53623">
    <property type="entry name" value="MurD-like peptide ligases, catalytic domain"/>
    <property type="match status" value="1"/>
</dbReference>
<evidence type="ECO:0000256" key="9">
    <source>
        <dbReference type="ARBA" id="ARBA00047493"/>
    </source>
</evidence>
<dbReference type="InterPro" id="IPR036565">
    <property type="entry name" value="Mur-like_cat_sf"/>
</dbReference>
<dbReference type="Pfam" id="PF02875">
    <property type="entry name" value="Mur_ligase_C"/>
    <property type="match status" value="1"/>
</dbReference>
<sequence length="519" mass="54629">MTGHDDELAPILPEDDDAEAVTGSAFWADSADDSGDALADGAGAPEEEALDAPVETAEDTAALARVYAALLARAGETQVELRLDATRRACELLGDIHTAAPAIMVTGTNGKTSTVRMVDTLLGAHNLRVGRFTSPHLTRVTERIGVDGNDIHAATFARVYDEIEPYLQMIDAALADEGRPGLTFFEALTVLALAVFADAPVDVMVLEVGMGGEWDSTNVVDARVCGFTAVGLDHQAYLGDTVQEIARTKAGILDRSVDPTPEPEPLAIIADQPADGVLAVLADEASRREVRAWTEGQGYGVIDRTLAVDGQMVSLRGIGGDYPELFLPLHGAHQAHNATTAVALTEAFLTGGERPLGEDTITEAFAAMTSPGRLEVLKAEPTILVDGAHNPDGARALAEAMDETFDLTDVTAVLGMFADKDPHGVLEHVHRFADRVIVTQTLSDRAMDPEELAAAAAEWFDEDDVMIRPSVKDALMTALDLADTAEASAGERARAGIAVTGSLLTAAEARVLLGRGGIA</sequence>
<dbReference type="Gene3D" id="3.40.1190.10">
    <property type="entry name" value="Mur-like, catalytic domain"/>
    <property type="match status" value="1"/>
</dbReference>
<evidence type="ECO:0000256" key="7">
    <source>
        <dbReference type="ARBA" id="ARBA00022842"/>
    </source>
</evidence>
<accession>A0A2H1L7G3</accession>
<evidence type="ECO:0000259" key="11">
    <source>
        <dbReference type="Pfam" id="PF02875"/>
    </source>
</evidence>
<dbReference type="Pfam" id="PF08245">
    <property type="entry name" value="Mur_ligase_M"/>
    <property type="match status" value="1"/>
</dbReference>
<evidence type="ECO:0000313" key="14">
    <source>
        <dbReference type="Proteomes" id="UP000234462"/>
    </source>
</evidence>
<comment type="similarity">
    <text evidence="1">Belongs to the folylpolyglutamate synthase family.</text>
</comment>
<reference evidence="14" key="1">
    <citation type="submission" date="2017-03" db="EMBL/GenBank/DDBJ databases">
        <authorList>
            <person name="Monnet C."/>
        </authorList>
    </citation>
    <scope>NUCLEOTIDE SEQUENCE [LARGE SCALE GENOMIC DNA]</scope>
    <source>
        <strain evidence="14">SJ5-8</strain>
    </source>
</reference>
<keyword evidence="3 13" id="KW-0436">Ligase</keyword>
<dbReference type="AlphaFoldDB" id="A0A2H1L7G3"/>
<evidence type="ECO:0000256" key="2">
    <source>
        <dbReference type="ARBA" id="ARBA00013025"/>
    </source>
</evidence>
<evidence type="ECO:0000313" key="13">
    <source>
        <dbReference type="EMBL" id="SMY12819.1"/>
    </source>
</evidence>
<dbReference type="SUPFAM" id="SSF53244">
    <property type="entry name" value="MurD-like peptide ligases, peptide-binding domain"/>
    <property type="match status" value="1"/>
</dbReference>
<evidence type="ECO:0000256" key="5">
    <source>
        <dbReference type="ARBA" id="ARBA00022741"/>
    </source>
</evidence>
<dbReference type="Gene3D" id="3.90.190.20">
    <property type="entry name" value="Mur ligase, C-terminal domain"/>
    <property type="match status" value="1"/>
</dbReference>
<dbReference type="InterPro" id="IPR018109">
    <property type="entry name" value="Folylpolyglutamate_synth_CS"/>
</dbReference>
<comment type="catalytic activity">
    <reaction evidence="9">
        <text>(6S)-5,6,7,8-tetrahydrofolyl-(gamma-L-Glu)(n) + L-glutamate + ATP = (6S)-5,6,7,8-tetrahydrofolyl-(gamma-L-Glu)(n+1) + ADP + phosphate + H(+)</text>
        <dbReference type="Rhea" id="RHEA:10580"/>
        <dbReference type="Rhea" id="RHEA-COMP:14738"/>
        <dbReference type="Rhea" id="RHEA-COMP:14740"/>
        <dbReference type="ChEBI" id="CHEBI:15378"/>
        <dbReference type="ChEBI" id="CHEBI:29985"/>
        <dbReference type="ChEBI" id="CHEBI:30616"/>
        <dbReference type="ChEBI" id="CHEBI:43474"/>
        <dbReference type="ChEBI" id="CHEBI:141005"/>
        <dbReference type="ChEBI" id="CHEBI:456216"/>
        <dbReference type="EC" id="6.3.2.17"/>
    </reaction>
</comment>
<dbReference type="GO" id="GO:0004326">
    <property type="term" value="F:tetrahydrofolylpolyglutamate synthase activity"/>
    <property type="evidence" value="ECO:0007669"/>
    <property type="project" value="UniProtKB-EC"/>
</dbReference>
<gene>
    <name evidence="13" type="ORF">BJEO58_02426</name>
</gene>
<proteinExistence type="inferred from homology"/>
<dbReference type="Proteomes" id="UP000234462">
    <property type="component" value="Unassembled WGS sequence"/>
</dbReference>
<dbReference type="GO" id="GO:0005737">
    <property type="term" value="C:cytoplasm"/>
    <property type="evidence" value="ECO:0007669"/>
    <property type="project" value="TreeGrafter"/>
</dbReference>
<dbReference type="EMBL" id="FXZM01000012">
    <property type="protein sequence ID" value="SMY12819.1"/>
    <property type="molecule type" value="Genomic_DNA"/>
</dbReference>
<evidence type="ECO:0000256" key="10">
    <source>
        <dbReference type="SAM" id="MobiDB-lite"/>
    </source>
</evidence>
<protein>
    <recommendedName>
        <fullName evidence="2">tetrahydrofolate synthase</fullName>
        <ecNumber evidence="2">6.3.2.17</ecNumber>
    </recommendedName>
    <alternativeName>
        <fullName evidence="8">Tetrahydrofolylpolyglutamate synthase</fullName>
    </alternativeName>
</protein>
<dbReference type="InterPro" id="IPR004101">
    <property type="entry name" value="Mur_ligase_C"/>
</dbReference>
<keyword evidence="7" id="KW-0460">Magnesium</keyword>
<feature type="domain" description="Mur ligase central" evidence="12">
    <location>
        <begin position="105"/>
        <end position="344"/>
    </location>
</feature>
<dbReference type="InterPro" id="IPR036615">
    <property type="entry name" value="Mur_ligase_C_dom_sf"/>
</dbReference>
<evidence type="ECO:0000259" key="12">
    <source>
        <dbReference type="Pfam" id="PF08245"/>
    </source>
</evidence>
<keyword evidence="14" id="KW-1185">Reference proteome</keyword>
<feature type="region of interest" description="Disordered" evidence="10">
    <location>
        <begin position="1"/>
        <end position="54"/>
    </location>
</feature>
<evidence type="ECO:0000256" key="8">
    <source>
        <dbReference type="ARBA" id="ARBA00030592"/>
    </source>
</evidence>
<organism evidence="13 14">
    <name type="scientific">Brevibacterium jeotgali</name>
    <dbReference type="NCBI Taxonomy" id="1262550"/>
    <lineage>
        <taxon>Bacteria</taxon>
        <taxon>Bacillati</taxon>
        <taxon>Actinomycetota</taxon>
        <taxon>Actinomycetes</taxon>
        <taxon>Micrococcales</taxon>
        <taxon>Brevibacteriaceae</taxon>
        <taxon>Brevibacterium</taxon>
    </lineage>
</organism>
<dbReference type="GO" id="GO:0046872">
    <property type="term" value="F:metal ion binding"/>
    <property type="evidence" value="ECO:0007669"/>
    <property type="project" value="UniProtKB-KW"/>
</dbReference>
<keyword evidence="4" id="KW-0479">Metal-binding</keyword>
<evidence type="ECO:0000256" key="6">
    <source>
        <dbReference type="ARBA" id="ARBA00022840"/>
    </source>
</evidence>
<evidence type="ECO:0000256" key="4">
    <source>
        <dbReference type="ARBA" id="ARBA00022723"/>
    </source>
</evidence>
<dbReference type="RefSeq" id="WP_101589740.1">
    <property type="nucleotide sequence ID" value="NZ_FXZM01000012.1"/>
</dbReference>
<dbReference type="InterPro" id="IPR001645">
    <property type="entry name" value="Folylpolyglutamate_synth"/>
</dbReference>
<dbReference type="OrthoDB" id="9809356at2"/>
<keyword evidence="5" id="KW-0547">Nucleotide-binding</keyword>
<evidence type="ECO:0000256" key="3">
    <source>
        <dbReference type="ARBA" id="ARBA00022598"/>
    </source>
</evidence>
<dbReference type="NCBIfam" id="TIGR01499">
    <property type="entry name" value="folC"/>
    <property type="match status" value="1"/>
</dbReference>
<evidence type="ECO:0000256" key="1">
    <source>
        <dbReference type="ARBA" id="ARBA00008276"/>
    </source>
</evidence>
<dbReference type="PROSITE" id="PS01012">
    <property type="entry name" value="FOLYLPOLYGLU_SYNT_2"/>
    <property type="match status" value="1"/>
</dbReference>
<dbReference type="PANTHER" id="PTHR11136:SF0">
    <property type="entry name" value="DIHYDROFOLATE SYNTHETASE-RELATED"/>
    <property type="match status" value="1"/>
</dbReference>